<protein>
    <submittedName>
        <fullName evidence="3">Uncharacterized protein</fullName>
    </submittedName>
</protein>
<sequence>MAATSIERELGELNTKVERLEREVGGIQHDLRTIRDAVVSTRSGWKVLVALVSAAGAMGALAAKVLPVAGWPH</sequence>
<keyword evidence="2" id="KW-0472">Membrane</keyword>
<accession>A0A7S8HB04</accession>
<evidence type="ECO:0000256" key="1">
    <source>
        <dbReference type="SAM" id="Coils"/>
    </source>
</evidence>
<evidence type="ECO:0000313" key="4">
    <source>
        <dbReference type="Proteomes" id="UP000593594"/>
    </source>
</evidence>
<dbReference type="Proteomes" id="UP000593594">
    <property type="component" value="Chromosome"/>
</dbReference>
<keyword evidence="4" id="KW-1185">Reference proteome</keyword>
<keyword evidence="2" id="KW-0812">Transmembrane</keyword>
<dbReference type="EMBL" id="CP058214">
    <property type="protein sequence ID" value="QPC41984.1"/>
    <property type="molecule type" value="Genomic_DNA"/>
</dbReference>
<dbReference type="KEGG" id="kmn:HW532_04205"/>
<dbReference type="AlphaFoldDB" id="A0A7S8HB04"/>
<feature type="coiled-coil region" evidence="1">
    <location>
        <begin position="3"/>
        <end position="30"/>
    </location>
</feature>
<evidence type="ECO:0000256" key="2">
    <source>
        <dbReference type="SAM" id="Phobius"/>
    </source>
</evidence>
<name>A0A7S8HB04_9HYPH</name>
<feature type="transmembrane region" description="Helical" evidence="2">
    <location>
        <begin position="47"/>
        <end position="66"/>
    </location>
</feature>
<dbReference type="RefSeq" id="WP_213163211.1">
    <property type="nucleotide sequence ID" value="NZ_CP058214.1"/>
</dbReference>
<organism evidence="3 4">
    <name type="scientific">Kaustia mangrovi</name>
    <dbReference type="NCBI Taxonomy" id="2593653"/>
    <lineage>
        <taxon>Bacteria</taxon>
        <taxon>Pseudomonadati</taxon>
        <taxon>Pseudomonadota</taxon>
        <taxon>Alphaproteobacteria</taxon>
        <taxon>Hyphomicrobiales</taxon>
        <taxon>Parvibaculaceae</taxon>
        <taxon>Kaustia</taxon>
    </lineage>
</organism>
<proteinExistence type="predicted"/>
<keyword evidence="2" id="KW-1133">Transmembrane helix</keyword>
<reference evidence="3 4" key="1">
    <citation type="submission" date="2020-06" db="EMBL/GenBank/DDBJ databases">
        <title>Genome sequence of 2 isolates from Red Sea Mangroves.</title>
        <authorList>
            <person name="Sefrji F."/>
            <person name="Michoud G."/>
            <person name="Merlino G."/>
            <person name="Daffonchio D."/>
        </authorList>
    </citation>
    <scope>NUCLEOTIDE SEQUENCE [LARGE SCALE GENOMIC DNA]</scope>
    <source>
        <strain evidence="3 4">R1DC25</strain>
    </source>
</reference>
<keyword evidence="1" id="KW-0175">Coiled coil</keyword>
<gene>
    <name evidence="3" type="ORF">HW532_04205</name>
</gene>
<evidence type="ECO:0000313" key="3">
    <source>
        <dbReference type="EMBL" id="QPC41984.1"/>
    </source>
</evidence>